<sequence>MPLGYLRNLSSAERTTRANQHLGLSLAFVAGAINAGGFLAVGQYTSHMTGVLSAAADHFALGELVLGLAAMVALLTFILGAASTAILINWARRRHLRSQYALSLLLEACLLLIFGLAGANLPMAAHVMVPTTVLLLCFVMGLQNAIITKISQAEIRTTHITGMATDIGIEAGKWLYRWRASAASDVAVNFRRLSLHLQLLASFFLGGLLGATGFKYLGYSASIPLAAWLVLLAMMPILDDLRSARTPSLH</sequence>
<dbReference type="EMBL" id="JARRAF010000033">
    <property type="protein sequence ID" value="MDK2126206.1"/>
    <property type="molecule type" value="Genomic_DNA"/>
</dbReference>
<keyword evidence="3" id="KW-1185">Reference proteome</keyword>
<evidence type="ECO:0000313" key="2">
    <source>
        <dbReference type="EMBL" id="MDK2126206.1"/>
    </source>
</evidence>
<feature type="transmembrane region" description="Helical" evidence="1">
    <location>
        <begin position="100"/>
        <end position="121"/>
    </location>
</feature>
<evidence type="ECO:0000256" key="1">
    <source>
        <dbReference type="SAM" id="Phobius"/>
    </source>
</evidence>
<dbReference type="PANTHER" id="PTHR37314">
    <property type="entry name" value="SLR0142 PROTEIN"/>
    <property type="match status" value="1"/>
</dbReference>
<protein>
    <submittedName>
        <fullName evidence="2">YoaK family protein</fullName>
    </submittedName>
</protein>
<dbReference type="RefSeq" id="WP_284102525.1">
    <property type="nucleotide sequence ID" value="NZ_JARRAF010000033.1"/>
</dbReference>
<proteinExistence type="predicted"/>
<keyword evidence="1" id="KW-0472">Membrane</keyword>
<accession>A0ABT7E1N0</accession>
<dbReference type="Pfam" id="PF06912">
    <property type="entry name" value="DUF1275"/>
    <property type="match status" value="1"/>
</dbReference>
<keyword evidence="1" id="KW-1133">Transmembrane helix</keyword>
<feature type="transmembrane region" description="Helical" evidence="1">
    <location>
        <begin position="217"/>
        <end position="238"/>
    </location>
</feature>
<feature type="transmembrane region" description="Helical" evidence="1">
    <location>
        <begin position="64"/>
        <end position="88"/>
    </location>
</feature>
<dbReference type="InterPro" id="IPR010699">
    <property type="entry name" value="DUF1275"/>
</dbReference>
<dbReference type="Proteomes" id="UP001172778">
    <property type="component" value="Unassembled WGS sequence"/>
</dbReference>
<feature type="transmembrane region" description="Helical" evidence="1">
    <location>
        <begin position="21"/>
        <end position="44"/>
    </location>
</feature>
<reference evidence="2" key="1">
    <citation type="submission" date="2023-03" db="EMBL/GenBank/DDBJ databases">
        <title>Chitinimonas shenzhenensis gen. nov., sp. nov., a novel member of family Burkholderiaceae isolated from activated sludge collected in Shen Zhen, China.</title>
        <authorList>
            <person name="Wang X."/>
        </authorList>
    </citation>
    <scope>NUCLEOTIDE SEQUENCE</scope>
    <source>
        <strain evidence="2">DQS-5</strain>
    </source>
</reference>
<gene>
    <name evidence="2" type="ORF">PZA18_19355</name>
</gene>
<feature type="transmembrane region" description="Helical" evidence="1">
    <location>
        <begin position="127"/>
        <end position="147"/>
    </location>
</feature>
<name>A0ABT7E1N0_9NEIS</name>
<dbReference type="PANTHER" id="PTHR37314:SF4">
    <property type="entry name" value="UPF0700 TRANSMEMBRANE PROTEIN YOAK"/>
    <property type="match status" value="1"/>
</dbReference>
<keyword evidence="1" id="KW-0812">Transmembrane</keyword>
<organism evidence="2 3">
    <name type="scientific">Parachitinimonas caeni</name>
    <dbReference type="NCBI Taxonomy" id="3031301"/>
    <lineage>
        <taxon>Bacteria</taxon>
        <taxon>Pseudomonadati</taxon>
        <taxon>Pseudomonadota</taxon>
        <taxon>Betaproteobacteria</taxon>
        <taxon>Neisseriales</taxon>
        <taxon>Chitinibacteraceae</taxon>
        <taxon>Parachitinimonas</taxon>
    </lineage>
</organism>
<feature type="transmembrane region" description="Helical" evidence="1">
    <location>
        <begin position="193"/>
        <end position="211"/>
    </location>
</feature>
<comment type="caution">
    <text evidence="2">The sequence shown here is derived from an EMBL/GenBank/DDBJ whole genome shotgun (WGS) entry which is preliminary data.</text>
</comment>
<evidence type="ECO:0000313" key="3">
    <source>
        <dbReference type="Proteomes" id="UP001172778"/>
    </source>
</evidence>